<keyword evidence="3" id="KW-1185">Reference proteome</keyword>
<proteinExistence type="predicted"/>
<dbReference type="PANTHER" id="PTHR33164">
    <property type="entry name" value="TRANSCRIPTIONAL REGULATOR, MARR FAMILY"/>
    <property type="match status" value="1"/>
</dbReference>
<dbReference type="SMART" id="SM00347">
    <property type="entry name" value="HTH_MARR"/>
    <property type="match status" value="1"/>
</dbReference>
<feature type="domain" description="HTH marR-type" evidence="1">
    <location>
        <begin position="1"/>
        <end position="148"/>
    </location>
</feature>
<dbReference type="InterPro" id="IPR036388">
    <property type="entry name" value="WH-like_DNA-bd_sf"/>
</dbReference>
<dbReference type="STRING" id="1280514.AXFE_21280"/>
<dbReference type="SUPFAM" id="SSF46785">
    <property type="entry name" value="Winged helix' DNA-binding domain"/>
    <property type="match status" value="1"/>
</dbReference>
<dbReference type="PROSITE" id="PS50995">
    <property type="entry name" value="HTH_MARR_2"/>
    <property type="match status" value="1"/>
</dbReference>
<dbReference type="EMBL" id="JXYS01000068">
    <property type="protein sequence ID" value="KJF16993.1"/>
    <property type="molecule type" value="Genomic_DNA"/>
</dbReference>
<evidence type="ECO:0000313" key="3">
    <source>
        <dbReference type="Proteomes" id="UP000032360"/>
    </source>
</evidence>
<dbReference type="InterPro" id="IPR000835">
    <property type="entry name" value="HTH_MarR-typ"/>
</dbReference>
<dbReference type="Gene3D" id="1.10.10.10">
    <property type="entry name" value="Winged helix-like DNA-binding domain superfamily/Winged helix DNA-binding domain"/>
    <property type="match status" value="1"/>
</dbReference>
<dbReference type="RefSeq" id="WP_082058660.1">
    <property type="nucleotide sequence ID" value="NZ_JXYS01000068.1"/>
</dbReference>
<dbReference type="GO" id="GO:0006950">
    <property type="term" value="P:response to stress"/>
    <property type="evidence" value="ECO:0007669"/>
    <property type="project" value="TreeGrafter"/>
</dbReference>
<sequence length="169" mass="18733">MLNEGIWLNQREQNAWRKFLTLNALLMSRLDADLVAAHSISLAEYEVLVHLSEALGGTMRMSALANACFVSRSGLTRRLEHMVAAGFVEKTTCPTDRRGMNATITPLGFDKLNEAAPTHVNGVRRYFLSKYDEADLDILTIFVDRPIEELESVAVATSECDSARCPSLS</sequence>
<comment type="caution">
    <text evidence="2">The sequence shown here is derived from an EMBL/GenBank/DDBJ whole genome shotgun (WGS) entry which is preliminary data.</text>
</comment>
<dbReference type="PANTHER" id="PTHR33164:SF99">
    <property type="entry name" value="MARR FAMILY REGULATORY PROTEIN"/>
    <property type="match status" value="1"/>
</dbReference>
<dbReference type="InterPro" id="IPR036390">
    <property type="entry name" value="WH_DNA-bd_sf"/>
</dbReference>
<dbReference type="InterPro" id="IPR039422">
    <property type="entry name" value="MarR/SlyA-like"/>
</dbReference>
<dbReference type="AlphaFoldDB" id="A0A0D8HGE5"/>
<dbReference type="OrthoDB" id="3821431at2"/>
<evidence type="ECO:0000313" key="2">
    <source>
        <dbReference type="EMBL" id="KJF16993.1"/>
    </source>
</evidence>
<dbReference type="Proteomes" id="UP000032360">
    <property type="component" value="Unassembled WGS sequence"/>
</dbReference>
<gene>
    <name evidence="2" type="ORF">AXFE_21280</name>
</gene>
<reference evidence="2 3" key="1">
    <citation type="submission" date="2015-01" db="EMBL/GenBank/DDBJ databases">
        <title>Draft genome of the acidophilic iron oxidizer Acidithrix ferrooxidans strain Py-F3.</title>
        <authorList>
            <person name="Poehlein A."/>
            <person name="Eisen S."/>
            <person name="Schloemann M."/>
            <person name="Johnson B.D."/>
            <person name="Daniel R."/>
            <person name="Muehling M."/>
        </authorList>
    </citation>
    <scope>NUCLEOTIDE SEQUENCE [LARGE SCALE GENOMIC DNA]</scope>
    <source>
        <strain evidence="2 3">Py-F3</strain>
    </source>
</reference>
<dbReference type="GO" id="GO:0003700">
    <property type="term" value="F:DNA-binding transcription factor activity"/>
    <property type="evidence" value="ECO:0007669"/>
    <property type="project" value="InterPro"/>
</dbReference>
<protein>
    <submittedName>
        <fullName evidence="2">MarR family protein</fullName>
    </submittedName>
</protein>
<evidence type="ECO:0000259" key="1">
    <source>
        <dbReference type="PROSITE" id="PS50995"/>
    </source>
</evidence>
<organism evidence="2 3">
    <name type="scientific">Acidithrix ferrooxidans</name>
    <dbReference type="NCBI Taxonomy" id="1280514"/>
    <lineage>
        <taxon>Bacteria</taxon>
        <taxon>Bacillati</taxon>
        <taxon>Actinomycetota</taxon>
        <taxon>Acidimicrobiia</taxon>
        <taxon>Acidimicrobiales</taxon>
        <taxon>Acidimicrobiaceae</taxon>
        <taxon>Acidithrix</taxon>
    </lineage>
</organism>
<dbReference type="Pfam" id="PF12802">
    <property type="entry name" value="MarR_2"/>
    <property type="match status" value="1"/>
</dbReference>
<accession>A0A0D8HGE5</accession>
<name>A0A0D8HGE5_9ACTN</name>